<keyword evidence="5 10" id="KW-0326">Glycosidase</keyword>
<dbReference type="OrthoDB" id="5796153at2759"/>
<dbReference type="InterPro" id="IPR013785">
    <property type="entry name" value="Aldolase_TIM"/>
</dbReference>
<feature type="disulfide bond" evidence="9">
    <location>
        <begin position="416"/>
        <end position="427"/>
    </location>
</feature>
<dbReference type="EC" id="3.2.1.35" evidence="10"/>
<dbReference type="KEGG" id="lcm:102349128"/>
<dbReference type="SUPFAM" id="SSF51445">
    <property type="entry name" value="(Trans)glycosidases"/>
    <property type="match status" value="1"/>
</dbReference>
<dbReference type="FunFam" id="3.20.20.70:FF:000065">
    <property type="entry name" value="Hyaluronidase"/>
    <property type="match status" value="1"/>
</dbReference>
<dbReference type="AlphaFoldDB" id="H3BGF1"/>
<feature type="disulfide bond" evidence="9">
    <location>
        <begin position="262"/>
        <end position="278"/>
    </location>
</feature>
<accession>H3BGF1</accession>
<dbReference type="Pfam" id="PF01630">
    <property type="entry name" value="Glyco_hydro_56"/>
    <property type="match status" value="1"/>
</dbReference>
<evidence type="ECO:0000313" key="12">
    <source>
        <dbReference type="Proteomes" id="UP000008672"/>
    </source>
</evidence>
<dbReference type="Ensembl" id="ENSLACT00000021112.2">
    <property type="protein sequence ID" value="ENSLACP00000020972.2"/>
    <property type="gene ID" value="ENSLACG00000018426.2"/>
</dbReference>
<comment type="similarity">
    <text evidence="2 6 10">Belongs to the glycosyl hydrolase 56 family.</text>
</comment>
<dbReference type="GlyCosmos" id="H3BGF1">
    <property type="glycosylation" value="1 site, No reported glycans"/>
</dbReference>
<evidence type="ECO:0000256" key="8">
    <source>
        <dbReference type="PIRSR" id="PIRSR038193-2"/>
    </source>
</evidence>
<dbReference type="GeneID" id="102349128"/>
<evidence type="ECO:0000256" key="5">
    <source>
        <dbReference type="ARBA" id="ARBA00023295"/>
    </source>
</evidence>
<comment type="catalytic activity">
    <reaction evidence="1 10">
        <text>Random hydrolysis of (1-&gt;4)-linkages between N-acetyl-beta-D-glucosamine and D-glucuronate residues in hyaluronate.</text>
        <dbReference type="EC" id="3.2.1.35"/>
    </reaction>
</comment>
<keyword evidence="3 10" id="KW-0378">Hydrolase</keyword>
<dbReference type="InterPro" id="IPR017853">
    <property type="entry name" value="GH"/>
</dbReference>
<dbReference type="EMBL" id="AFYH01005885">
    <property type="status" value="NOT_ANNOTATED_CDS"/>
    <property type="molecule type" value="Genomic_DNA"/>
</dbReference>
<reference evidence="11" key="3">
    <citation type="submission" date="2025-09" db="UniProtKB">
        <authorList>
            <consortium name="Ensembl"/>
        </authorList>
    </citation>
    <scope>IDENTIFICATION</scope>
</reference>
<organism evidence="11 12">
    <name type="scientific">Latimeria chalumnae</name>
    <name type="common">Coelacanth</name>
    <dbReference type="NCBI Taxonomy" id="7897"/>
    <lineage>
        <taxon>Eukaryota</taxon>
        <taxon>Metazoa</taxon>
        <taxon>Chordata</taxon>
        <taxon>Craniata</taxon>
        <taxon>Vertebrata</taxon>
        <taxon>Euteleostomi</taxon>
        <taxon>Coelacanthiformes</taxon>
        <taxon>Coelacanthidae</taxon>
        <taxon>Latimeria</taxon>
    </lineage>
</organism>
<dbReference type="Bgee" id="ENSLACG00000018426">
    <property type="expression patterns" value="Expressed in muscle tissue"/>
</dbReference>
<dbReference type="InterPro" id="IPR018155">
    <property type="entry name" value="Hyaluronidase"/>
</dbReference>
<evidence type="ECO:0000313" key="11">
    <source>
        <dbReference type="Ensembl" id="ENSLACP00000020972.2"/>
    </source>
</evidence>
<dbReference type="GeneTree" id="ENSGT01020000230364"/>
<dbReference type="GO" id="GO:0005975">
    <property type="term" value="P:carbohydrate metabolic process"/>
    <property type="evidence" value="ECO:0007669"/>
    <property type="project" value="UniProtKB-UniRule"/>
</dbReference>
<feature type="disulfide bond" evidence="9">
    <location>
        <begin position="99"/>
        <end position="391"/>
    </location>
</feature>
<dbReference type="InParanoid" id="H3BGF1"/>
<dbReference type="HOGENOM" id="CLU_036366_0_0_1"/>
<feature type="disulfide bond" evidence="9">
    <location>
        <begin position="421"/>
        <end position="478"/>
    </location>
</feature>
<dbReference type="GO" id="GO:0030214">
    <property type="term" value="P:hyaluronan catabolic process"/>
    <property type="evidence" value="ECO:0007669"/>
    <property type="project" value="TreeGrafter"/>
</dbReference>
<reference evidence="12" key="1">
    <citation type="submission" date="2011-08" db="EMBL/GenBank/DDBJ databases">
        <title>The draft genome of Latimeria chalumnae.</title>
        <authorList>
            <person name="Di Palma F."/>
            <person name="Alfoldi J."/>
            <person name="Johnson J."/>
            <person name="Berlin A."/>
            <person name="Gnerre S."/>
            <person name="Jaffe D."/>
            <person name="MacCallum I."/>
            <person name="Young S."/>
            <person name="Walker B.J."/>
            <person name="Lander E."/>
            <person name="Lindblad-Toh K."/>
        </authorList>
    </citation>
    <scope>NUCLEOTIDE SEQUENCE [LARGE SCALE GENOMIC DNA]</scope>
    <source>
        <strain evidence="12">Wild caught</strain>
    </source>
</reference>
<dbReference type="PANTHER" id="PTHR11769:SF37">
    <property type="entry name" value="HYALURONIDASE"/>
    <property type="match status" value="1"/>
</dbReference>
<dbReference type="EMBL" id="AFYH01005886">
    <property type="status" value="NOT_ANNOTATED_CDS"/>
    <property type="molecule type" value="Genomic_DNA"/>
</dbReference>
<sequence>MTKRGKAQHRHIMRAGQLFWRNEVNATIPSLKVLSGSCDPVLVPSLLAYSPTGLLVCKTTLCFLLILELTECHILKHALPPIMLNQPFLPFWNAPTEKCLSRYDVSLQLDAFNIVSNNEQMFLGGNLTIFYLDQLGLYPFYEKGTVVNGGCPQNASLEDHLGKMLVDIETVVPSLSYRGLAVIDWENWRPQWVRNWDKKDVYRQKSRELVRARNGHWTPEQVDQQAQWEFDMAAQRFMVNTLRLGRSVRPGGWWGYYLFPDCYNYDYLTKGEKYTGQCPEVELQRNNQLMWLWNHSKALYPSVYMEKVLRSSEQGRRFVRARVKEAMRVADLPDSPYSLPVFVYSRPMYAYTFLPLTVTDLIHSIGESAALGVSGVVLWGDSEYSRNTTNCLILNNYLRKTLGPYLVNVTVATQLCSQFLCNKNGRCLRRNPEANTYLHLNRSTFEIQVKMDRERPQVHVKGQLGKGQTQKLSEDFRCQCYQGWLGESCNRPESSVTRLQHAVFPLFWGFLFGILNWHLH</sequence>
<evidence type="ECO:0000256" key="3">
    <source>
        <dbReference type="ARBA" id="ARBA00022801"/>
    </source>
</evidence>
<keyword evidence="12" id="KW-1185">Reference proteome</keyword>
<evidence type="ECO:0000256" key="4">
    <source>
        <dbReference type="ARBA" id="ARBA00023157"/>
    </source>
</evidence>
<feature type="active site" description="Proton donor" evidence="7">
    <location>
        <position position="186"/>
    </location>
</feature>
<dbReference type="PRINTS" id="PR00846">
    <property type="entry name" value="GLHYDRLASE56"/>
</dbReference>
<dbReference type="Gene3D" id="3.20.20.70">
    <property type="entry name" value="Aldolase class I"/>
    <property type="match status" value="1"/>
</dbReference>
<evidence type="ECO:0000256" key="10">
    <source>
        <dbReference type="RuleBase" id="RU610713"/>
    </source>
</evidence>
<evidence type="ECO:0000256" key="1">
    <source>
        <dbReference type="ARBA" id="ARBA00000251"/>
    </source>
</evidence>
<dbReference type="OMA" id="DKKNVYR"/>
<reference evidence="11" key="2">
    <citation type="submission" date="2025-08" db="UniProtKB">
        <authorList>
            <consortium name="Ensembl"/>
        </authorList>
    </citation>
    <scope>IDENTIFICATION</scope>
</reference>
<evidence type="ECO:0000256" key="6">
    <source>
        <dbReference type="PIRNR" id="PIRNR038193"/>
    </source>
</evidence>
<dbReference type="STRING" id="7897.ENSLACP00000020972"/>
<name>H3BGF1_LATCH</name>
<evidence type="ECO:0000256" key="9">
    <source>
        <dbReference type="PIRSR" id="PIRSR038193-3"/>
    </source>
</evidence>
<keyword evidence="4 9" id="KW-1015">Disulfide bond</keyword>
<dbReference type="PIRSF" id="PIRSF038193">
    <property type="entry name" value="Hyaluronidase"/>
    <property type="match status" value="1"/>
</dbReference>
<dbReference type="GO" id="GO:0031410">
    <property type="term" value="C:cytoplasmic vesicle"/>
    <property type="evidence" value="ECO:0007669"/>
    <property type="project" value="TreeGrafter"/>
</dbReference>
<dbReference type="eggNOG" id="ENOG502QTUU">
    <property type="taxonomic scope" value="Eukaryota"/>
</dbReference>
<dbReference type="Proteomes" id="UP000008672">
    <property type="component" value="Unassembled WGS sequence"/>
</dbReference>
<gene>
    <name evidence="11" type="primary">LOC102349128</name>
</gene>
<feature type="glycosylation site" description="N-linked (GlcNAc...) asparagine" evidence="8">
    <location>
        <position position="408"/>
    </location>
</feature>
<dbReference type="EMBL" id="AFYH01005887">
    <property type="status" value="NOT_ANNOTATED_CDS"/>
    <property type="molecule type" value="Genomic_DNA"/>
</dbReference>
<protein>
    <recommendedName>
        <fullName evidence="10">Hyaluronidase</fullName>
        <ecNumber evidence="10">3.2.1.35</ecNumber>
    </recommendedName>
</protein>
<proteinExistence type="inferred from homology"/>
<evidence type="ECO:0000256" key="2">
    <source>
        <dbReference type="ARBA" id="ARBA00008871"/>
    </source>
</evidence>
<dbReference type="GO" id="GO:0004415">
    <property type="term" value="F:hyalurononglucosaminidase activity"/>
    <property type="evidence" value="ECO:0007669"/>
    <property type="project" value="UniProtKB-UniRule"/>
</dbReference>
<evidence type="ECO:0000256" key="7">
    <source>
        <dbReference type="PIRSR" id="PIRSR038193-1"/>
    </source>
</evidence>
<feature type="disulfide bond" evidence="9">
    <location>
        <begin position="480"/>
        <end position="489"/>
    </location>
</feature>
<dbReference type="RefSeq" id="XP_005987094.1">
    <property type="nucleotide sequence ID" value="XM_005987032.3"/>
</dbReference>
<dbReference type="PANTHER" id="PTHR11769">
    <property type="entry name" value="HYALURONIDASE"/>
    <property type="match status" value="1"/>
</dbReference>